<gene>
    <name evidence="1" type="ORF">UFOVP978_61</name>
</gene>
<evidence type="ECO:0000313" key="1">
    <source>
        <dbReference type="EMBL" id="CAB4176772.1"/>
    </source>
</evidence>
<reference evidence="1" key="1">
    <citation type="submission" date="2020-05" db="EMBL/GenBank/DDBJ databases">
        <authorList>
            <person name="Chiriac C."/>
            <person name="Salcher M."/>
            <person name="Ghai R."/>
            <person name="Kavagutti S V."/>
        </authorList>
    </citation>
    <scope>NUCLEOTIDE SEQUENCE</scope>
</reference>
<evidence type="ECO:0008006" key="2">
    <source>
        <dbReference type="Google" id="ProtNLM"/>
    </source>
</evidence>
<sequence>MIEMELDPFKRGRSGRIQNPPVVVPMVEEYLATHNGLTVTDKYADTLVRLTATPPRDRTGSFSASSRGGCERAQVFQYLNHPQDNRPVDTTLQSVFLDGTWRHIRWQMLLLAAGEAMGSDVQVEVPFRRDDLRLRGSLDGIVDGRGFELKGTRAFQGARSRPFSAHTLQVHSYMVLADLDIFSVVYEDKATQQTVEHVVKRTQSTIDKVMNEIGRLNTSIDTEILPEILSGCSGSTKSQQWWDCAYRSSCGSQDFESAHNLA</sequence>
<dbReference type="EMBL" id="LR796937">
    <property type="protein sequence ID" value="CAB4176772.1"/>
    <property type="molecule type" value="Genomic_DNA"/>
</dbReference>
<accession>A0A6J5Q055</accession>
<organism evidence="1">
    <name type="scientific">uncultured Caudovirales phage</name>
    <dbReference type="NCBI Taxonomy" id="2100421"/>
    <lineage>
        <taxon>Viruses</taxon>
        <taxon>Duplodnaviria</taxon>
        <taxon>Heunggongvirae</taxon>
        <taxon>Uroviricota</taxon>
        <taxon>Caudoviricetes</taxon>
        <taxon>Peduoviridae</taxon>
        <taxon>Maltschvirus</taxon>
        <taxon>Maltschvirus maltsch</taxon>
    </lineage>
</organism>
<protein>
    <recommendedName>
        <fullName evidence="2">PD-(D/E)XK nuclease superfamily</fullName>
    </recommendedName>
</protein>
<name>A0A6J5Q055_9CAUD</name>
<dbReference type="InterPro" id="IPR011604">
    <property type="entry name" value="PDDEXK-like_dom_sf"/>
</dbReference>
<dbReference type="Gene3D" id="3.90.320.10">
    <property type="match status" value="1"/>
</dbReference>
<proteinExistence type="predicted"/>